<evidence type="ECO:0000256" key="7">
    <source>
        <dbReference type="ARBA" id="ARBA00022777"/>
    </source>
</evidence>
<evidence type="ECO:0000313" key="14">
    <source>
        <dbReference type="EMBL" id="SKA85389.1"/>
    </source>
</evidence>
<dbReference type="Gene3D" id="2.60.200.40">
    <property type="match status" value="1"/>
</dbReference>
<dbReference type="GO" id="GO:0005524">
    <property type="term" value="F:ATP binding"/>
    <property type="evidence" value="ECO:0007669"/>
    <property type="project" value="UniProtKB-KW"/>
</dbReference>
<dbReference type="SMART" id="SM00046">
    <property type="entry name" value="DAGKc"/>
    <property type="match status" value="1"/>
</dbReference>
<dbReference type="NCBIfam" id="NF009605">
    <property type="entry name" value="PRK13059.1"/>
    <property type="match status" value="1"/>
</dbReference>
<dbReference type="PANTHER" id="PTHR12358:SF106">
    <property type="entry name" value="LIPID KINASE YEGS"/>
    <property type="match status" value="1"/>
</dbReference>
<evidence type="ECO:0000256" key="1">
    <source>
        <dbReference type="ARBA" id="ARBA00001946"/>
    </source>
</evidence>
<dbReference type="SUPFAM" id="SSF111331">
    <property type="entry name" value="NAD kinase/diacylglycerol kinase-like"/>
    <property type="match status" value="1"/>
</dbReference>
<evidence type="ECO:0000313" key="15">
    <source>
        <dbReference type="Proteomes" id="UP000190105"/>
    </source>
</evidence>
<name>A0A1T4X7G7_9CLOT</name>
<dbReference type="GO" id="GO:0008654">
    <property type="term" value="P:phospholipid biosynthetic process"/>
    <property type="evidence" value="ECO:0007669"/>
    <property type="project" value="UniProtKB-KW"/>
</dbReference>
<keyword evidence="6" id="KW-0547">Nucleotide-binding</keyword>
<dbReference type="PANTHER" id="PTHR12358">
    <property type="entry name" value="SPHINGOSINE KINASE"/>
    <property type="match status" value="1"/>
</dbReference>
<evidence type="ECO:0000256" key="6">
    <source>
        <dbReference type="ARBA" id="ARBA00022741"/>
    </source>
</evidence>
<keyword evidence="3" id="KW-0444">Lipid biosynthesis</keyword>
<evidence type="ECO:0000256" key="4">
    <source>
        <dbReference type="ARBA" id="ARBA00022679"/>
    </source>
</evidence>
<protein>
    <submittedName>
        <fullName evidence="14">Lipid kinase, YegS/Rv2252/BmrU family</fullName>
    </submittedName>
</protein>
<dbReference type="RefSeq" id="WP_078696145.1">
    <property type="nucleotide sequence ID" value="NZ_FUYH01000006.1"/>
</dbReference>
<evidence type="ECO:0000256" key="12">
    <source>
        <dbReference type="ARBA" id="ARBA00023264"/>
    </source>
</evidence>
<evidence type="ECO:0000256" key="8">
    <source>
        <dbReference type="ARBA" id="ARBA00022840"/>
    </source>
</evidence>
<dbReference type="Gene3D" id="3.40.50.10330">
    <property type="entry name" value="Probable inorganic polyphosphate/atp-NAD kinase, domain 1"/>
    <property type="match status" value="1"/>
</dbReference>
<dbReference type="GO" id="GO:0005886">
    <property type="term" value="C:plasma membrane"/>
    <property type="evidence" value="ECO:0007669"/>
    <property type="project" value="TreeGrafter"/>
</dbReference>
<dbReference type="InterPro" id="IPR045540">
    <property type="entry name" value="YegS/DAGK_C"/>
</dbReference>
<keyword evidence="10" id="KW-0443">Lipid metabolism</keyword>
<dbReference type="PROSITE" id="PS50146">
    <property type="entry name" value="DAGK"/>
    <property type="match status" value="1"/>
</dbReference>
<dbReference type="InterPro" id="IPR005218">
    <property type="entry name" value="Diacylglycerol/lipid_kinase"/>
</dbReference>
<keyword evidence="11" id="KW-0594">Phospholipid biosynthesis</keyword>
<organism evidence="14 15">
    <name type="scientific">Caloramator quimbayensis</name>
    <dbReference type="NCBI Taxonomy" id="1147123"/>
    <lineage>
        <taxon>Bacteria</taxon>
        <taxon>Bacillati</taxon>
        <taxon>Bacillota</taxon>
        <taxon>Clostridia</taxon>
        <taxon>Eubacteriales</taxon>
        <taxon>Clostridiaceae</taxon>
        <taxon>Caloramator</taxon>
    </lineage>
</organism>
<dbReference type="InterPro" id="IPR001206">
    <property type="entry name" value="Diacylglycerol_kinase_cat_dom"/>
</dbReference>
<keyword evidence="9" id="KW-0460">Magnesium</keyword>
<keyword evidence="15" id="KW-1185">Reference proteome</keyword>
<dbReference type="InterPro" id="IPR017438">
    <property type="entry name" value="ATP-NAD_kinase_N"/>
</dbReference>
<evidence type="ECO:0000256" key="10">
    <source>
        <dbReference type="ARBA" id="ARBA00023098"/>
    </source>
</evidence>
<sequence length="294" mass="32657">MKKARLIYNPYSGDRSFRMRLDLVIDKLQRGGYEVIPHRTMSVEDIYLSISNSDYCDCIIVSGGDGTINHVINAMLQKDLDVPIGIIPSGTSNDFAAHLNIPKRVSHACDIISNGNILEIDVGKINERYFVNVAAGGLLTDVSQKIDINLKNTLGKMAYYIKGIEQLPNFRAIPITIEHEDNIINEMVYLFVILNGSTAGGFKLAPDATAHDGKLNLIAVKSCNLMELFNLFIKMLKGEHLESSNIIYLKGEKFSIKCNENIETDIDGETGPLFPLNVSISNKKLKVFTPINHI</sequence>
<keyword evidence="5" id="KW-0479">Metal-binding</keyword>
<evidence type="ECO:0000256" key="2">
    <source>
        <dbReference type="ARBA" id="ARBA00005983"/>
    </source>
</evidence>
<comment type="cofactor">
    <cofactor evidence="1">
        <name>Mg(2+)</name>
        <dbReference type="ChEBI" id="CHEBI:18420"/>
    </cofactor>
</comment>
<proteinExistence type="inferred from homology"/>
<reference evidence="15" key="1">
    <citation type="submission" date="2017-02" db="EMBL/GenBank/DDBJ databases">
        <authorList>
            <person name="Varghese N."/>
            <person name="Submissions S."/>
        </authorList>
    </citation>
    <scope>NUCLEOTIDE SEQUENCE [LARGE SCALE GENOMIC DNA]</scope>
    <source>
        <strain evidence="15">USBA 833</strain>
    </source>
</reference>
<dbReference type="InterPro" id="IPR016064">
    <property type="entry name" value="NAD/diacylglycerol_kinase_sf"/>
</dbReference>
<dbReference type="NCBIfam" id="TIGR00147">
    <property type="entry name" value="YegS/Rv2252/BmrU family lipid kinase"/>
    <property type="match status" value="1"/>
</dbReference>
<evidence type="ECO:0000256" key="11">
    <source>
        <dbReference type="ARBA" id="ARBA00023209"/>
    </source>
</evidence>
<dbReference type="STRING" id="1147123.SAMN05443428_106157"/>
<dbReference type="InterPro" id="IPR050187">
    <property type="entry name" value="Lipid_Phosphate_FormReg"/>
</dbReference>
<keyword evidence="8" id="KW-0067">ATP-binding</keyword>
<dbReference type="AlphaFoldDB" id="A0A1T4X7G7"/>
<evidence type="ECO:0000256" key="9">
    <source>
        <dbReference type="ARBA" id="ARBA00022842"/>
    </source>
</evidence>
<dbReference type="GO" id="GO:0004143">
    <property type="term" value="F:ATP-dependent diacylglycerol kinase activity"/>
    <property type="evidence" value="ECO:0007669"/>
    <property type="project" value="TreeGrafter"/>
</dbReference>
<dbReference type="Proteomes" id="UP000190105">
    <property type="component" value="Unassembled WGS sequence"/>
</dbReference>
<keyword evidence="7 14" id="KW-0418">Kinase</keyword>
<dbReference type="GO" id="GO:0046872">
    <property type="term" value="F:metal ion binding"/>
    <property type="evidence" value="ECO:0007669"/>
    <property type="project" value="UniProtKB-KW"/>
</dbReference>
<evidence type="ECO:0000256" key="5">
    <source>
        <dbReference type="ARBA" id="ARBA00022723"/>
    </source>
</evidence>
<dbReference type="EMBL" id="FUYH01000006">
    <property type="protein sequence ID" value="SKA85389.1"/>
    <property type="molecule type" value="Genomic_DNA"/>
</dbReference>
<evidence type="ECO:0000256" key="3">
    <source>
        <dbReference type="ARBA" id="ARBA00022516"/>
    </source>
</evidence>
<keyword evidence="12" id="KW-1208">Phospholipid metabolism</keyword>
<comment type="similarity">
    <text evidence="2">Belongs to the diacylglycerol/lipid kinase family.</text>
</comment>
<evidence type="ECO:0000259" key="13">
    <source>
        <dbReference type="PROSITE" id="PS50146"/>
    </source>
</evidence>
<keyword evidence="4" id="KW-0808">Transferase</keyword>
<dbReference type="Pfam" id="PF00781">
    <property type="entry name" value="DAGK_cat"/>
    <property type="match status" value="1"/>
</dbReference>
<dbReference type="OrthoDB" id="142078at2"/>
<gene>
    <name evidence="14" type="ORF">SAMN05443428_106157</name>
</gene>
<feature type="domain" description="DAGKc" evidence="13">
    <location>
        <begin position="1"/>
        <end position="129"/>
    </location>
</feature>
<accession>A0A1T4X7G7</accession>
<dbReference type="Pfam" id="PF19279">
    <property type="entry name" value="YegS_C"/>
    <property type="match status" value="1"/>
</dbReference>